<evidence type="ECO:0000313" key="4">
    <source>
        <dbReference type="Proteomes" id="UP000253741"/>
    </source>
</evidence>
<protein>
    <submittedName>
        <fullName evidence="3">Uncharacterized protein</fullName>
    </submittedName>
</protein>
<feature type="transmembrane region" description="Helical" evidence="2">
    <location>
        <begin position="216"/>
        <end position="239"/>
    </location>
</feature>
<feature type="transmembrane region" description="Helical" evidence="2">
    <location>
        <begin position="186"/>
        <end position="204"/>
    </location>
</feature>
<feature type="region of interest" description="Disordered" evidence="1">
    <location>
        <begin position="55"/>
        <end position="120"/>
    </location>
</feature>
<keyword evidence="2" id="KW-1133">Transmembrane helix</keyword>
<keyword evidence="2" id="KW-0472">Membrane</keyword>
<keyword evidence="2" id="KW-0812">Transmembrane</keyword>
<accession>A0A370BDZ5</accession>
<reference evidence="3 4" key="1">
    <citation type="submission" date="2018-07" db="EMBL/GenBank/DDBJ databases">
        <title>Streptomyces species from bats.</title>
        <authorList>
            <person name="Dunlap C."/>
        </authorList>
    </citation>
    <scope>NUCLEOTIDE SEQUENCE [LARGE SCALE GENOMIC DNA]</scope>
    <source>
        <strain evidence="3 4">AC230</strain>
    </source>
</reference>
<organism evidence="3 4">
    <name type="scientific">Streptomyces corynorhini</name>
    <dbReference type="NCBI Taxonomy" id="2282652"/>
    <lineage>
        <taxon>Bacteria</taxon>
        <taxon>Bacillati</taxon>
        <taxon>Actinomycetota</taxon>
        <taxon>Actinomycetes</taxon>
        <taxon>Kitasatosporales</taxon>
        <taxon>Streptomycetaceae</taxon>
        <taxon>Streptomyces</taxon>
    </lineage>
</organism>
<feature type="region of interest" description="Disordered" evidence="1">
    <location>
        <begin position="1"/>
        <end position="42"/>
    </location>
</feature>
<dbReference type="Proteomes" id="UP000253741">
    <property type="component" value="Unassembled WGS sequence"/>
</dbReference>
<dbReference type="OrthoDB" id="4335566at2"/>
<proteinExistence type="predicted"/>
<gene>
    <name evidence="3" type="ORF">DVH02_11475</name>
</gene>
<keyword evidence="4" id="KW-1185">Reference proteome</keyword>
<evidence type="ECO:0000256" key="1">
    <source>
        <dbReference type="SAM" id="MobiDB-lite"/>
    </source>
</evidence>
<feature type="transmembrane region" description="Helical" evidence="2">
    <location>
        <begin position="154"/>
        <end position="174"/>
    </location>
</feature>
<dbReference type="AlphaFoldDB" id="A0A370BDZ5"/>
<feature type="compositionally biased region" description="Pro residues" evidence="1">
    <location>
        <begin position="72"/>
        <end position="83"/>
    </location>
</feature>
<evidence type="ECO:0000256" key="2">
    <source>
        <dbReference type="SAM" id="Phobius"/>
    </source>
</evidence>
<evidence type="ECO:0000313" key="3">
    <source>
        <dbReference type="EMBL" id="RDG37936.1"/>
    </source>
</evidence>
<sequence>MTTDQGADERRVAHQLRRLGVGPDATQPPVIPPMPAYAPTVPDAIGATDWVDQILAASRADRQPTTASVPAKPAPPAPAPAAPSPDEDGQEPEQPSDEPQDEEDEEPAAQAADGDAQPQATEPLSVVVEIREGADEAAAELIADQEQRRRIANVAYNGAAAGVGWWTGALPWATGRIAHYGAADPRNGVVIGLGLIAVCLVIEWRTHHWRRPGRPALAWLFGWLARVPLATAALALALYDAPLH</sequence>
<feature type="compositionally biased region" description="Low complexity" evidence="1">
    <location>
        <begin position="108"/>
        <end position="120"/>
    </location>
</feature>
<feature type="compositionally biased region" description="Acidic residues" evidence="1">
    <location>
        <begin position="85"/>
        <end position="107"/>
    </location>
</feature>
<dbReference type="EMBL" id="QQNA01000080">
    <property type="protein sequence ID" value="RDG37936.1"/>
    <property type="molecule type" value="Genomic_DNA"/>
</dbReference>
<name>A0A370BDZ5_9ACTN</name>
<comment type="caution">
    <text evidence="3">The sequence shown here is derived from an EMBL/GenBank/DDBJ whole genome shotgun (WGS) entry which is preliminary data.</text>
</comment>
<dbReference type="RefSeq" id="WP_114623676.1">
    <property type="nucleotide sequence ID" value="NZ_QQNA01000080.1"/>
</dbReference>